<evidence type="ECO:0000313" key="3">
    <source>
        <dbReference type="Proteomes" id="UP000218334"/>
    </source>
</evidence>
<feature type="region of interest" description="Disordered" evidence="1">
    <location>
        <begin position="62"/>
        <end position="104"/>
    </location>
</feature>
<dbReference type="AlphaFoldDB" id="A0A2H3ARY9"/>
<dbReference type="EMBL" id="KZ293488">
    <property type="protein sequence ID" value="PBK60370.1"/>
    <property type="molecule type" value="Genomic_DNA"/>
</dbReference>
<gene>
    <name evidence="2" type="ORF">ARMSODRAFT_1026647</name>
</gene>
<reference evidence="3" key="1">
    <citation type="journal article" date="2017" name="Nat. Ecol. Evol.">
        <title>Genome expansion and lineage-specific genetic innovations in the forest pathogenic fungi Armillaria.</title>
        <authorList>
            <person name="Sipos G."/>
            <person name="Prasanna A.N."/>
            <person name="Walter M.C."/>
            <person name="O'Connor E."/>
            <person name="Balint B."/>
            <person name="Krizsan K."/>
            <person name="Kiss B."/>
            <person name="Hess J."/>
            <person name="Varga T."/>
            <person name="Slot J."/>
            <person name="Riley R."/>
            <person name="Boka B."/>
            <person name="Rigling D."/>
            <person name="Barry K."/>
            <person name="Lee J."/>
            <person name="Mihaltcheva S."/>
            <person name="LaButti K."/>
            <person name="Lipzen A."/>
            <person name="Waldron R."/>
            <person name="Moloney N.M."/>
            <person name="Sperisen C."/>
            <person name="Kredics L."/>
            <person name="Vagvoelgyi C."/>
            <person name="Patrignani A."/>
            <person name="Fitzpatrick D."/>
            <person name="Nagy I."/>
            <person name="Doyle S."/>
            <person name="Anderson J.B."/>
            <person name="Grigoriev I.V."/>
            <person name="Gueldener U."/>
            <person name="Muensterkoetter M."/>
            <person name="Nagy L.G."/>
        </authorList>
    </citation>
    <scope>NUCLEOTIDE SEQUENCE [LARGE SCALE GENOMIC DNA]</scope>
    <source>
        <strain evidence="3">28-4</strain>
    </source>
</reference>
<protein>
    <submittedName>
        <fullName evidence="2">Uncharacterized protein</fullName>
    </submittedName>
</protein>
<organism evidence="2 3">
    <name type="scientific">Armillaria solidipes</name>
    <dbReference type="NCBI Taxonomy" id="1076256"/>
    <lineage>
        <taxon>Eukaryota</taxon>
        <taxon>Fungi</taxon>
        <taxon>Dikarya</taxon>
        <taxon>Basidiomycota</taxon>
        <taxon>Agaricomycotina</taxon>
        <taxon>Agaricomycetes</taxon>
        <taxon>Agaricomycetidae</taxon>
        <taxon>Agaricales</taxon>
        <taxon>Marasmiineae</taxon>
        <taxon>Physalacriaceae</taxon>
        <taxon>Armillaria</taxon>
    </lineage>
</organism>
<name>A0A2H3ARY9_9AGAR</name>
<dbReference type="Proteomes" id="UP000218334">
    <property type="component" value="Unassembled WGS sequence"/>
</dbReference>
<feature type="region of interest" description="Disordered" evidence="1">
    <location>
        <begin position="1"/>
        <end position="45"/>
    </location>
</feature>
<sequence length="104" mass="11614">MPPRDQATSQGPPCHSNDPLSLPRNMAGTYSLGTNRPRPMPPIPQGGYWFPPDLASGWRIPMPRNPFKDWRHQLPDHPALPLPPGQSEDSHPISVTPLSRLQRV</sequence>
<evidence type="ECO:0000256" key="1">
    <source>
        <dbReference type="SAM" id="MobiDB-lite"/>
    </source>
</evidence>
<feature type="compositionally biased region" description="Basic and acidic residues" evidence="1">
    <location>
        <begin position="66"/>
        <end position="75"/>
    </location>
</feature>
<keyword evidence="3" id="KW-1185">Reference proteome</keyword>
<evidence type="ECO:0000313" key="2">
    <source>
        <dbReference type="EMBL" id="PBK60370.1"/>
    </source>
</evidence>
<proteinExistence type="predicted"/>
<accession>A0A2H3ARY9</accession>
<feature type="compositionally biased region" description="Polar residues" evidence="1">
    <location>
        <begin position="1"/>
        <end position="11"/>
    </location>
</feature>